<dbReference type="InterPro" id="IPR003661">
    <property type="entry name" value="HisK_dim/P_dom"/>
</dbReference>
<dbReference type="InterPro" id="IPR003660">
    <property type="entry name" value="HAMP_dom"/>
</dbReference>
<keyword evidence="13 14" id="KW-0472">Membrane</keyword>
<dbReference type="InterPro" id="IPR003594">
    <property type="entry name" value="HATPase_dom"/>
</dbReference>
<feature type="transmembrane region" description="Helical" evidence="14">
    <location>
        <begin position="161"/>
        <end position="182"/>
    </location>
</feature>
<keyword evidence="11 14" id="KW-1133">Transmembrane helix</keyword>
<dbReference type="SMART" id="SM00388">
    <property type="entry name" value="HisKA"/>
    <property type="match status" value="1"/>
</dbReference>
<dbReference type="PRINTS" id="PR00344">
    <property type="entry name" value="BCTRLSENSOR"/>
</dbReference>
<accession>A0ABV1F110</accession>
<dbReference type="GO" id="GO:0016301">
    <property type="term" value="F:kinase activity"/>
    <property type="evidence" value="ECO:0007669"/>
    <property type="project" value="UniProtKB-KW"/>
</dbReference>
<gene>
    <name evidence="17" type="ORF">WMO63_15460</name>
</gene>
<keyword evidence="18" id="KW-1185">Reference proteome</keyword>
<reference evidence="17 18" key="1">
    <citation type="submission" date="2024-03" db="EMBL/GenBank/DDBJ databases">
        <title>Human intestinal bacterial collection.</title>
        <authorList>
            <person name="Pauvert C."/>
            <person name="Hitch T.C.A."/>
            <person name="Clavel T."/>
        </authorList>
    </citation>
    <scope>NUCLEOTIDE SEQUENCE [LARGE SCALE GENOMIC DNA]</scope>
    <source>
        <strain evidence="17 18">CLA-SR-H024</strain>
    </source>
</reference>
<evidence type="ECO:0000256" key="1">
    <source>
        <dbReference type="ARBA" id="ARBA00000085"/>
    </source>
</evidence>
<dbReference type="SUPFAM" id="SSF55874">
    <property type="entry name" value="ATPase domain of HSP90 chaperone/DNA topoisomerase II/histidine kinase"/>
    <property type="match status" value="1"/>
</dbReference>
<evidence type="ECO:0000256" key="14">
    <source>
        <dbReference type="SAM" id="Phobius"/>
    </source>
</evidence>
<comment type="subcellular location">
    <subcellularLocation>
        <location evidence="2">Cell membrane</location>
        <topology evidence="2">Multi-pass membrane protein</topology>
    </subcellularLocation>
</comment>
<evidence type="ECO:0000256" key="5">
    <source>
        <dbReference type="ARBA" id="ARBA00022553"/>
    </source>
</evidence>
<dbReference type="InterPro" id="IPR036097">
    <property type="entry name" value="HisK_dim/P_sf"/>
</dbReference>
<keyword evidence="9 17" id="KW-0418">Kinase</keyword>
<dbReference type="CDD" id="cd00082">
    <property type="entry name" value="HisKA"/>
    <property type="match status" value="1"/>
</dbReference>
<sequence length="459" mass="52523">MPIRLRLTLWNCLLFGSIMALVISIIYYTHKQASYEAGDKMLTNISSHVQEEITRQLKKGTPLEKVNMSVDSLTINEYAVMIKGKKDELIQTTSHLFLKNHPFSKEKVFLDGSEFQTVTDKNGIRIRIKINPIYLDQSKIGYIETLYSLDSIDRSLKRFKWTVIGLSGIGIIIASIAAWFLAKKTLWRVDLIGKTAKAITASQDFEQRVLYTGPPDELGQLTGTFNQMLDSLEKAYKNQKRFLSDASHELRAPLTTIRGNLDILHKMKNIPESEREEILEDIRNEVIRMSKLVSDLLSLARADAGQIYQKNIINLSTITTEVLVEMELWEKAVLIESKIKDQVMVWGDQDLIKQLLIIFLDNSIQYTNPKGRIYVMVTEEKKQAVIQIKDTGIGIPMEKIPYIFDRFYRTESARKQSPDGTGLGLSIAKWIIDEHQGRIVVNSKLEEGTEFIIYLPLVY</sequence>
<dbReference type="InterPro" id="IPR050398">
    <property type="entry name" value="HssS/ArlS-like"/>
</dbReference>
<dbReference type="SMART" id="SM00387">
    <property type="entry name" value="HATPase_c"/>
    <property type="match status" value="1"/>
</dbReference>
<organism evidence="17 18">
    <name type="scientific">Niallia hominis</name>
    <dbReference type="NCBI Taxonomy" id="3133173"/>
    <lineage>
        <taxon>Bacteria</taxon>
        <taxon>Bacillati</taxon>
        <taxon>Bacillota</taxon>
        <taxon>Bacilli</taxon>
        <taxon>Bacillales</taxon>
        <taxon>Bacillaceae</taxon>
        <taxon>Niallia</taxon>
    </lineage>
</organism>
<keyword evidence="12" id="KW-0902">Two-component regulatory system</keyword>
<feature type="transmembrane region" description="Helical" evidence="14">
    <location>
        <begin position="7"/>
        <end position="28"/>
    </location>
</feature>
<dbReference type="CDD" id="cd00075">
    <property type="entry name" value="HATPase"/>
    <property type="match status" value="1"/>
</dbReference>
<dbReference type="SUPFAM" id="SSF47384">
    <property type="entry name" value="Homodimeric domain of signal transducing histidine kinase"/>
    <property type="match status" value="1"/>
</dbReference>
<comment type="caution">
    <text evidence="17">The sequence shown here is derived from an EMBL/GenBank/DDBJ whole genome shotgun (WGS) entry which is preliminary data.</text>
</comment>
<proteinExistence type="predicted"/>
<dbReference type="Pfam" id="PF02518">
    <property type="entry name" value="HATPase_c"/>
    <property type="match status" value="1"/>
</dbReference>
<keyword evidence="7 14" id="KW-0812">Transmembrane</keyword>
<evidence type="ECO:0000256" key="2">
    <source>
        <dbReference type="ARBA" id="ARBA00004651"/>
    </source>
</evidence>
<evidence type="ECO:0000259" key="16">
    <source>
        <dbReference type="PROSITE" id="PS50885"/>
    </source>
</evidence>
<dbReference type="InterPro" id="IPR004358">
    <property type="entry name" value="Sig_transdc_His_kin-like_C"/>
</dbReference>
<name>A0ABV1F110_9BACI</name>
<keyword evidence="8" id="KW-0547">Nucleotide-binding</keyword>
<keyword evidence="4" id="KW-1003">Cell membrane</keyword>
<dbReference type="SMART" id="SM00304">
    <property type="entry name" value="HAMP"/>
    <property type="match status" value="1"/>
</dbReference>
<evidence type="ECO:0000256" key="9">
    <source>
        <dbReference type="ARBA" id="ARBA00022777"/>
    </source>
</evidence>
<dbReference type="Proteomes" id="UP001465426">
    <property type="component" value="Unassembled WGS sequence"/>
</dbReference>
<evidence type="ECO:0000256" key="4">
    <source>
        <dbReference type="ARBA" id="ARBA00022475"/>
    </source>
</evidence>
<dbReference type="Gene3D" id="1.10.287.130">
    <property type="match status" value="1"/>
</dbReference>
<keyword evidence="6" id="KW-0808">Transferase</keyword>
<evidence type="ECO:0000256" key="3">
    <source>
        <dbReference type="ARBA" id="ARBA00012438"/>
    </source>
</evidence>
<protein>
    <recommendedName>
        <fullName evidence="3">histidine kinase</fullName>
        <ecNumber evidence="3">2.7.13.3</ecNumber>
    </recommendedName>
</protein>
<keyword evidence="5" id="KW-0597">Phosphoprotein</keyword>
<evidence type="ECO:0000259" key="15">
    <source>
        <dbReference type="PROSITE" id="PS50109"/>
    </source>
</evidence>
<dbReference type="RefSeq" id="WP_349205041.1">
    <property type="nucleotide sequence ID" value="NZ_JBBMFN010000041.1"/>
</dbReference>
<dbReference type="Pfam" id="PF00512">
    <property type="entry name" value="HisKA"/>
    <property type="match status" value="1"/>
</dbReference>
<dbReference type="PANTHER" id="PTHR45528">
    <property type="entry name" value="SENSOR HISTIDINE KINASE CPXA"/>
    <property type="match status" value="1"/>
</dbReference>
<dbReference type="PANTHER" id="PTHR45528:SF1">
    <property type="entry name" value="SENSOR HISTIDINE KINASE CPXA"/>
    <property type="match status" value="1"/>
</dbReference>
<evidence type="ECO:0000256" key="12">
    <source>
        <dbReference type="ARBA" id="ARBA00023012"/>
    </source>
</evidence>
<evidence type="ECO:0000256" key="6">
    <source>
        <dbReference type="ARBA" id="ARBA00022679"/>
    </source>
</evidence>
<evidence type="ECO:0000256" key="11">
    <source>
        <dbReference type="ARBA" id="ARBA00022989"/>
    </source>
</evidence>
<dbReference type="Gene3D" id="3.30.565.10">
    <property type="entry name" value="Histidine kinase-like ATPase, C-terminal domain"/>
    <property type="match status" value="1"/>
</dbReference>
<feature type="domain" description="HAMP" evidence="16">
    <location>
        <begin position="183"/>
        <end position="237"/>
    </location>
</feature>
<keyword evidence="10" id="KW-0067">ATP-binding</keyword>
<evidence type="ECO:0000256" key="13">
    <source>
        <dbReference type="ARBA" id="ARBA00023136"/>
    </source>
</evidence>
<dbReference type="EMBL" id="JBBMFN010000041">
    <property type="protein sequence ID" value="MEQ2467052.1"/>
    <property type="molecule type" value="Genomic_DNA"/>
</dbReference>
<dbReference type="CDD" id="cd06225">
    <property type="entry name" value="HAMP"/>
    <property type="match status" value="1"/>
</dbReference>
<evidence type="ECO:0000256" key="8">
    <source>
        <dbReference type="ARBA" id="ARBA00022741"/>
    </source>
</evidence>
<dbReference type="Pfam" id="PF00672">
    <property type="entry name" value="HAMP"/>
    <property type="match status" value="1"/>
</dbReference>
<evidence type="ECO:0000313" key="18">
    <source>
        <dbReference type="Proteomes" id="UP001465426"/>
    </source>
</evidence>
<feature type="domain" description="Histidine kinase" evidence="15">
    <location>
        <begin position="245"/>
        <end position="459"/>
    </location>
</feature>
<dbReference type="InterPro" id="IPR036890">
    <property type="entry name" value="HATPase_C_sf"/>
</dbReference>
<dbReference type="Gene3D" id="6.10.340.10">
    <property type="match status" value="1"/>
</dbReference>
<dbReference type="InterPro" id="IPR005467">
    <property type="entry name" value="His_kinase_dom"/>
</dbReference>
<comment type="catalytic activity">
    <reaction evidence="1">
        <text>ATP + protein L-histidine = ADP + protein N-phospho-L-histidine.</text>
        <dbReference type="EC" id="2.7.13.3"/>
    </reaction>
</comment>
<dbReference type="PROSITE" id="PS50885">
    <property type="entry name" value="HAMP"/>
    <property type="match status" value="1"/>
</dbReference>
<dbReference type="EC" id="2.7.13.3" evidence="3"/>
<evidence type="ECO:0000256" key="10">
    <source>
        <dbReference type="ARBA" id="ARBA00022840"/>
    </source>
</evidence>
<evidence type="ECO:0000313" key="17">
    <source>
        <dbReference type="EMBL" id="MEQ2467052.1"/>
    </source>
</evidence>
<dbReference type="PROSITE" id="PS50109">
    <property type="entry name" value="HIS_KIN"/>
    <property type="match status" value="1"/>
</dbReference>
<evidence type="ECO:0000256" key="7">
    <source>
        <dbReference type="ARBA" id="ARBA00022692"/>
    </source>
</evidence>